<dbReference type="GO" id="GO:0008976">
    <property type="term" value="F:polyphosphate kinase activity"/>
    <property type="evidence" value="ECO:0007669"/>
    <property type="project" value="InterPro"/>
</dbReference>
<feature type="domain" description="Polyphosphate kinase C-terminal" evidence="1">
    <location>
        <begin position="191"/>
        <end position="358"/>
    </location>
</feature>
<dbReference type="InterPro" id="IPR041108">
    <property type="entry name" value="PP_kinase_C_1"/>
</dbReference>
<name>W7YPZ2_9BACT</name>
<dbReference type="Gene3D" id="3.30.870.10">
    <property type="entry name" value="Endonuclease Chain A"/>
    <property type="match status" value="2"/>
</dbReference>
<dbReference type="GO" id="GO:0006799">
    <property type="term" value="P:polyphosphate biosynthetic process"/>
    <property type="evidence" value="ECO:0007669"/>
    <property type="project" value="InterPro"/>
</dbReference>
<dbReference type="InterPro" id="IPR025200">
    <property type="entry name" value="PPK_C_dom2"/>
</dbReference>
<feature type="domain" description="Polyphosphate kinase C-terminal" evidence="2">
    <location>
        <begin position="20"/>
        <end position="183"/>
    </location>
</feature>
<dbReference type="STRING" id="869213.GCA_000517085_02022"/>
<dbReference type="InterPro" id="IPR003414">
    <property type="entry name" value="PP_kinase"/>
</dbReference>
<evidence type="ECO:0000313" key="4">
    <source>
        <dbReference type="Proteomes" id="UP000019402"/>
    </source>
</evidence>
<dbReference type="EMBL" id="BAMD01000048">
    <property type="protein sequence ID" value="GAF04544.1"/>
    <property type="molecule type" value="Genomic_DNA"/>
</dbReference>
<comment type="caution">
    <text evidence="3">The sequence shown here is derived from an EMBL/GenBank/DDBJ whole genome shotgun (WGS) entry which is preliminary data.</text>
</comment>
<evidence type="ECO:0000259" key="1">
    <source>
        <dbReference type="Pfam" id="PF13090"/>
    </source>
</evidence>
<protein>
    <submittedName>
        <fullName evidence="3">Polyphosphate kinase</fullName>
    </submittedName>
</protein>
<dbReference type="Pfam" id="PF13090">
    <property type="entry name" value="PP_kinase_C"/>
    <property type="match status" value="1"/>
</dbReference>
<accession>W7YPZ2</accession>
<dbReference type="PANTHER" id="PTHR30218">
    <property type="entry name" value="POLYPHOSPHATE KINASE"/>
    <property type="match status" value="1"/>
</dbReference>
<dbReference type="Pfam" id="PF17941">
    <property type="entry name" value="PP_kinase_C_1"/>
    <property type="match status" value="1"/>
</dbReference>
<dbReference type="RefSeq" id="WP_052522287.1">
    <property type="nucleotide sequence ID" value="NZ_BAMD01000048.1"/>
</dbReference>
<evidence type="ECO:0000259" key="2">
    <source>
        <dbReference type="Pfam" id="PF17941"/>
    </source>
</evidence>
<organism evidence="3 4">
    <name type="scientific">Saccharicrinis fermentans DSM 9555 = JCM 21142</name>
    <dbReference type="NCBI Taxonomy" id="869213"/>
    <lineage>
        <taxon>Bacteria</taxon>
        <taxon>Pseudomonadati</taxon>
        <taxon>Bacteroidota</taxon>
        <taxon>Bacteroidia</taxon>
        <taxon>Marinilabiliales</taxon>
        <taxon>Marinilabiliaceae</taxon>
        <taxon>Saccharicrinis</taxon>
    </lineage>
</organism>
<dbReference type="PANTHER" id="PTHR30218:SF0">
    <property type="entry name" value="POLYPHOSPHATE KINASE"/>
    <property type="match status" value="1"/>
</dbReference>
<keyword evidence="3" id="KW-0808">Transferase</keyword>
<keyword evidence="4" id="KW-1185">Reference proteome</keyword>
<sequence>MTYPSLAPIAHKDIKPQTSFFSVVTRKDILLHFPYHSFHHFIDYLREASIDPFVREIKITIYRVGRNSGVMKALKNAARNGKKVTAVMELQARFDEKANIKWANSLEDAGVKVVFGVPGLKVHAKLCLVVRKERSRLANYVCVGTGNFNEDSASIFADHLLFTKHIGIANEIASIFEFFNKNYNIPFFNHLLVSPFYLRNSLENNIEREIVNASQGKKAFIYIKVNNLVDFELIQMLYKAQKAGVVVRLNVRGMFSVFSEFDKPENAIESIGIIDRFLEHSRIFVFHNNGNEKMYISSADLMTRNLDRRIEVACPIYDKKLKREIMMQLDMQMKDNCSARDLNNDLENKIRNADKDAPAFRAKWSFINGCVIVSVIYMRKFLICT</sequence>
<keyword evidence="3" id="KW-0418">Kinase</keyword>
<evidence type="ECO:0000313" key="3">
    <source>
        <dbReference type="EMBL" id="GAF04544.1"/>
    </source>
</evidence>
<dbReference type="Proteomes" id="UP000019402">
    <property type="component" value="Unassembled WGS sequence"/>
</dbReference>
<dbReference type="AlphaFoldDB" id="W7YPZ2"/>
<dbReference type="SUPFAM" id="SSF56024">
    <property type="entry name" value="Phospholipase D/nuclease"/>
    <property type="match status" value="2"/>
</dbReference>
<gene>
    <name evidence="3" type="ORF">JCM21142_83253</name>
</gene>
<dbReference type="eggNOG" id="COG0855">
    <property type="taxonomic scope" value="Bacteria"/>
</dbReference>
<dbReference type="GO" id="GO:0009358">
    <property type="term" value="C:polyphosphate kinase complex"/>
    <property type="evidence" value="ECO:0007669"/>
    <property type="project" value="InterPro"/>
</dbReference>
<reference evidence="3 4" key="1">
    <citation type="journal article" date="2014" name="Genome Announc.">
        <title>Draft Genome Sequence of Cytophaga fermentans JCM 21142T, a Facultative Anaerobe Isolated from Marine Mud.</title>
        <authorList>
            <person name="Starns D."/>
            <person name="Oshima K."/>
            <person name="Suda W."/>
            <person name="Iino T."/>
            <person name="Yuki M."/>
            <person name="Inoue J."/>
            <person name="Kitamura K."/>
            <person name="Iida T."/>
            <person name="Darby A."/>
            <person name="Hattori M."/>
            <person name="Ohkuma M."/>
        </authorList>
    </citation>
    <scope>NUCLEOTIDE SEQUENCE [LARGE SCALE GENOMIC DNA]</scope>
    <source>
        <strain evidence="3 4">JCM 21142</strain>
    </source>
</reference>
<proteinExistence type="predicted"/>